<evidence type="ECO:0000259" key="13">
    <source>
        <dbReference type="SMART" id="SM00013"/>
    </source>
</evidence>
<dbReference type="Proteomes" id="UP000694414">
    <property type="component" value="Unplaced"/>
</dbReference>
<feature type="signal peptide" evidence="12">
    <location>
        <begin position="1"/>
        <end position="16"/>
    </location>
</feature>
<proteinExistence type="predicted"/>
<feature type="domain" description="LRRCT" evidence="14">
    <location>
        <begin position="85"/>
        <end position="137"/>
    </location>
</feature>
<keyword evidence="5 12" id="KW-0732">Signal</keyword>
<evidence type="ECO:0000313" key="16">
    <source>
        <dbReference type="Proteomes" id="UP000694414"/>
    </source>
</evidence>
<reference evidence="15" key="1">
    <citation type="submission" date="2025-08" db="UniProtKB">
        <authorList>
            <consortium name="Ensembl"/>
        </authorList>
    </citation>
    <scope>IDENTIFICATION</scope>
</reference>
<dbReference type="PANTHER" id="PTHR22650">
    <property type="entry name" value="GLYCOPROTEIN IB BETA"/>
    <property type="match status" value="1"/>
</dbReference>
<dbReference type="SUPFAM" id="SSF52058">
    <property type="entry name" value="L domain-like"/>
    <property type="match status" value="1"/>
</dbReference>
<evidence type="ECO:0000256" key="3">
    <source>
        <dbReference type="ARBA" id="ARBA00022692"/>
    </source>
</evidence>
<evidence type="ECO:0000259" key="14">
    <source>
        <dbReference type="SMART" id="SM00082"/>
    </source>
</evidence>
<dbReference type="Ensembl" id="ENSPSMT00000011330.1">
    <property type="protein sequence ID" value="ENSPSMP00000009668.1"/>
    <property type="gene ID" value="ENSPSMG00000007074.1"/>
</dbReference>
<dbReference type="InterPro" id="IPR052313">
    <property type="entry name" value="GPIb-IX-V_Complex"/>
</dbReference>
<dbReference type="SMART" id="SM00013">
    <property type="entry name" value="LRRNT"/>
    <property type="match status" value="1"/>
</dbReference>
<name>A0A8C8YZX5_PROSS</name>
<keyword evidence="8" id="KW-0094">Blood coagulation</keyword>
<evidence type="ECO:0000313" key="15">
    <source>
        <dbReference type="Ensembl" id="ENSPSMP00000009668.1"/>
    </source>
</evidence>
<evidence type="ECO:0000256" key="5">
    <source>
        <dbReference type="ARBA" id="ARBA00022729"/>
    </source>
</evidence>
<dbReference type="AlphaFoldDB" id="A0A8C8YZX5"/>
<evidence type="ECO:0000256" key="7">
    <source>
        <dbReference type="ARBA" id="ARBA00022989"/>
    </source>
</evidence>
<dbReference type="InterPro" id="IPR000483">
    <property type="entry name" value="Cys-rich_flank_reg_C"/>
</dbReference>
<dbReference type="SMART" id="SM00082">
    <property type="entry name" value="LRRCT"/>
    <property type="match status" value="1"/>
</dbReference>
<dbReference type="GeneTree" id="ENSGT00530000064244"/>
<dbReference type="InterPro" id="IPR032675">
    <property type="entry name" value="LRR_dom_sf"/>
</dbReference>
<dbReference type="GO" id="GO:0007597">
    <property type="term" value="P:blood coagulation, intrinsic pathway"/>
    <property type="evidence" value="ECO:0007669"/>
    <property type="project" value="Ensembl"/>
</dbReference>
<keyword evidence="10" id="KW-1015">Disulfide bond</keyword>
<accession>A0A8C8YZX5</accession>
<keyword evidence="6" id="KW-0130">Cell adhesion</keyword>
<evidence type="ECO:0000256" key="10">
    <source>
        <dbReference type="ARBA" id="ARBA00023157"/>
    </source>
</evidence>
<comment type="subcellular location">
    <subcellularLocation>
        <location evidence="1">Membrane</location>
        <topology evidence="1">Single-pass type I membrane protein</topology>
    </subcellularLocation>
</comment>
<keyword evidence="7 11" id="KW-1133">Transmembrane helix</keyword>
<organism evidence="15 16">
    <name type="scientific">Prolemur simus</name>
    <name type="common">Greater bamboo lemur</name>
    <name type="synonym">Hapalemur simus</name>
    <dbReference type="NCBI Taxonomy" id="1328070"/>
    <lineage>
        <taxon>Eukaryota</taxon>
        <taxon>Metazoa</taxon>
        <taxon>Chordata</taxon>
        <taxon>Craniata</taxon>
        <taxon>Vertebrata</taxon>
        <taxon>Euteleostomi</taxon>
        <taxon>Mammalia</taxon>
        <taxon>Eutheria</taxon>
        <taxon>Euarchontoglires</taxon>
        <taxon>Primates</taxon>
        <taxon>Strepsirrhini</taxon>
        <taxon>Lemuriformes</taxon>
        <taxon>Lemuridae</taxon>
        <taxon>Prolemur</taxon>
    </lineage>
</organism>
<keyword evidence="2" id="KW-0433">Leucine-rich repeat</keyword>
<keyword evidence="16" id="KW-1185">Reference proteome</keyword>
<evidence type="ECO:0000256" key="4">
    <source>
        <dbReference type="ARBA" id="ARBA00022696"/>
    </source>
</evidence>
<dbReference type="InterPro" id="IPR000372">
    <property type="entry name" value="LRRNT"/>
</dbReference>
<dbReference type="Pfam" id="PF13855">
    <property type="entry name" value="LRR_8"/>
    <property type="match status" value="1"/>
</dbReference>
<evidence type="ECO:0000256" key="12">
    <source>
        <dbReference type="SAM" id="SignalP"/>
    </source>
</evidence>
<evidence type="ECO:0000256" key="8">
    <source>
        <dbReference type="ARBA" id="ARBA00023084"/>
    </source>
</evidence>
<evidence type="ECO:0000256" key="6">
    <source>
        <dbReference type="ARBA" id="ARBA00022889"/>
    </source>
</evidence>
<keyword evidence="4" id="KW-0356">Hemostasis</keyword>
<dbReference type="PANTHER" id="PTHR22650:SF6">
    <property type="entry name" value="PLATELET GLYCOPROTEIN IX"/>
    <property type="match status" value="1"/>
</dbReference>
<dbReference type="GO" id="GO:1990779">
    <property type="term" value="C:glycoprotein Ib-IX-V complex"/>
    <property type="evidence" value="ECO:0007669"/>
    <property type="project" value="Ensembl"/>
</dbReference>
<evidence type="ECO:0000256" key="1">
    <source>
        <dbReference type="ARBA" id="ARBA00004479"/>
    </source>
</evidence>
<keyword evidence="3 11" id="KW-0812">Transmembrane</keyword>
<protein>
    <submittedName>
        <fullName evidence="15">Glycoprotein IX platelet</fullName>
    </submittedName>
</protein>
<dbReference type="GO" id="GO:0051209">
    <property type="term" value="P:release of sequestered calcium ion into cytosol"/>
    <property type="evidence" value="ECO:0007669"/>
    <property type="project" value="Ensembl"/>
</dbReference>
<feature type="chain" id="PRO_5034753689" evidence="12">
    <location>
        <begin position="17"/>
        <end position="178"/>
    </location>
</feature>
<dbReference type="GO" id="GO:0007155">
    <property type="term" value="P:cell adhesion"/>
    <property type="evidence" value="ECO:0007669"/>
    <property type="project" value="UniProtKB-KW"/>
</dbReference>
<evidence type="ECO:0000256" key="11">
    <source>
        <dbReference type="SAM" id="Phobius"/>
    </source>
</evidence>
<evidence type="ECO:0000256" key="9">
    <source>
        <dbReference type="ARBA" id="ARBA00023136"/>
    </source>
</evidence>
<sequence length="178" mass="19528">MHAWGTLLLLWVTVEATEGCPSPCTCRALETMGLLVDCRGRGLVALPELPPNTRHLLLANNSLRSVPPGAFDHLPQLQMLNVTQNPWHCGCGLTYLRLWLEDRAPETLLQVQCASRDVPKPWPLLGQLTGYELGGCGWRVRTLWASPGLHWDWALVAVATLGLALLVGLLCLSVEPLP</sequence>
<gene>
    <name evidence="15" type="primary">GP9</name>
</gene>
<dbReference type="GO" id="GO:0010572">
    <property type="term" value="P:positive regulation of platelet activation"/>
    <property type="evidence" value="ECO:0007669"/>
    <property type="project" value="Ensembl"/>
</dbReference>
<evidence type="ECO:0000256" key="2">
    <source>
        <dbReference type="ARBA" id="ARBA00022614"/>
    </source>
</evidence>
<dbReference type="InterPro" id="IPR001611">
    <property type="entry name" value="Leu-rich_rpt"/>
</dbReference>
<feature type="domain" description="LRRNT" evidence="13">
    <location>
        <begin position="19"/>
        <end position="55"/>
    </location>
</feature>
<dbReference type="Gene3D" id="3.80.10.10">
    <property type="entry name" value="Ribonuclease Inhibitor"/>
    <property type="match status" value="1"/>
</dbReference>
<reference evidence="15" key="2">
    <citation type="submission" date="2025-09" db="UniProtKB">
        <authorList>
            <consortium name="Ensembl"/>
        </authorList>
    </citation>
    <scope>IDENTIFICATION</scope>
</reference>
<keyword evidence="9 11" id="KW-0472">Membrane</keyword>
<feature type="transmembrane region" description="Helical" evidence="11">
    <location>
        <begin position="153"/>
        <end position="174"/>
    </location>
</feature>